<evidence type="ECO:0000313" key="1">
    <source>
        <dbReference type="EMBL" id="ACL55586.1"/>
    </source>
</evidence>
<dbReference type="RefSeq" id="WP_015927296.1">
    <property type="nucleotide sequence ID" value="NC_011894.1"/>
</dbReference>
<name>B8IDL4_METNO</name>
<proteinExistence type="predicted"/>
<dbReference type="AlphaFoldDB" id="B8IDL4"/>
<dbReference type="HOGENOM" id="CLU_203896_0_0_5"/>
<dbReference type="OrthoDB" id="8002793at2"/>
<evidence type="ECO:0000313" key="2">
    <source>
        <dbReference type="Proteomes" id="UP000008207"/>
    </source>
</evidence>
<accession>B8IDL4</accession>
<protein>
    <submittedName>
        <fullName evidence="1">Uncharacterized protein</fullName>
    </submittedName>
</protein>
<sequence>MADTESFDLVAEFNALLFEAGSIWDVIDRRQGHEVTLTLPTEHEARVICEEWNRQEGRERFKVVKRAA</sequence>
<gene>
    <name evidence="1" type="ordered locus">Mnod_0548</name>
</gene>
<dbReference type="KEGG" id="mno:Mnod_0548"/>
<keyword evidence="2" id="KW-1185">Reference proteome</keyword>
<dbReference type="EMBL" id="CP001349">
    <property type="protein sequence ID" value="ACL55586.1"/>
    <property type="molecule type" value="Genomic_DNA"/>
</dbReference>
<organism evidence="1 2">
    <name type="scientific">Methylobacterium nodulans (strain LMG 21967 / CNCM I-2342 / ORS 2060)</name>
    <dbReference type="NCBI Taxonomy" id="460265"/>
    <lineage>
        <taxon>Bacteria</taxon>
        <taxon>Pseudomonadati</taxon>
        <taxon>Pseudomonadota</taxon>
        <taxon>Alphaproteobacteria</taxon>
        <taxon>Hyphomicrobiales</taxon>
        <taxon>Methylobacteriaceae</taxon>
        <taxon>Methylobacterium</taxon>
    </lineage>
</organism>
<reference evidence="1 2" key="1">
    <citation type="submission" date="2009-01" db="EMBL/GenBank/DDBJ databases">
        <title>Complete sequence of chromosome of Methylobacterium nodulans ORS 2060.</title>
        <authorList>
            <consortium name="US DOE Joint Genome Institute"/>
            <person name="Lucas S."/>
            <person name="Copeland A."/>
            <person name="Lapidus A."/>
            <person name="Glavina del Rio T."/>
            <person name="Dalin E."/>
            <person name="Tice H."/>
            <person name="Bruce D."/>
            <person name="Goodwin L."/>
            <person name="Pitluck S."/>
            <person name="Sims D."/>
            <person name="Brettin T."/>
            <person name="Detter J.C."/>
            <person name="Han C."/>
            <person name="Larimer F."/>
            <person name="Land M."/>
            <person name="Hauser L."/>
            <person name="Kyrpides N."/>
            <person name="Ivanova N."/>
            <person name="Marx C.J."/>
            <person name="Richardson P."/>
        </authorList>
    </citation>
    <scope>NUCLEOTIDE SEQUENCE [LARGE SCALE GENOMIC DNA]</scope>
    <source>
        <strain evidence="2">LMG 21967 / CNCM I-2342 / ORS 2060</strain>
    </source>
</reference>
<dbReference type="Proteomes" id="UP000008207">
    <property type="component" value="Chromosome"/>
</dbReference>